<organism evidence="1 2">
    <name type="scientific">Araneus ventricosus</name>
    <name type="common">Orbweaver spider</name>
    <name type="synonym">Epeira ventricosa</name>
    <dbReference type="NCBI Taxonomy" id="182803"/>
    <lineage>
        <taxon>Eukaryota</taxon>
        <taxon>Metazoa</taxon>
        <taxon>Ecdysozoa</taxon>
        <taxon>Arthropoda</taxon>
        <taxon>Chelicerata</taxon>
        <taxon>Arachnida</taxon>
        <taxon>Araneae</taxon>
        <taxon>Araneomorphae</taxon>
        <taxon>Entelegynae</taxon>
        <taxon>Araneoidea</taxon>
        <taxon>Araneidae</taxon>
        <taxon>Araneus</taxon>
    </lineage>
</organism>
<sequence>MTITGSCINPYRRRYNPSLHHNYITIPPLLVPSREARTPLLFWHLLIPVLAVFQDGSVAVEKCTQTILNPIPMHGQNYADAFIPETQGRSTCINFALVAVFAYIFYD</sequence>
<comment type="caution">
    <text evidence="1">The sequence shown here is derived from an EMBL/GenBank/DDBJ whole genome shotgun (WGS) entry which is preliminary data.</text>
</comment>
<keyword evidence="2" id="KW-1185">Reference proteome</keyword>
<dbReference type="EMBL" id="BGPR01004456">
    <property type="protein sequence ID" value="GBM99876.1"/>
    <property type="molecule type" value="Genomic_DNA"/>
</dbReference>
<dbReference type="Proteomes" id="UP000499080">
    <property type="component" value="Unassembled WGS sequence"/>
</dbReference>
<reference evidence="1 2" key="1">
    <citation type="journal article" date="2019" name="Sci. Rep.">
        <title>Orb-weaving spider Araneus ventricosus genome elucidates the spidroin gene catalogue.</title>
        <authorList>
            <person name="Kono N."/>
            <person name="Nakamura H."/>
            <person name="Ohtoshi R."/>
            <person name="Moran D.A.P."/>
            <person name="Shinohara A."/>
            <person name="Yoshida Y."/>
            <person name="Fujiwara M."/>
            <person name="Mori M."/>
            <person name="Tomita M."/>
            <person name="Arakawa K."/>
        </authorList>
    </citation>
    <scope>NUCLEOTIDE SEQUENCE [LARGE SCALE GENOMIC DNA]</scope>
</reference>
<protein>
    <submittedName>
        <fullName evidence="1">Uncharacterized protein</fullName>
    </submittedName>
</protein>
<name>A0A4Y2KE52_ARAVE</name>
<evidence type="ECO:0000313" key="1">
    <source>
        <dbReference type="EMBL" id="GBM99876.1"/>
    </source>
</evidence>
<gene>
    <name evidence="1" type="ORF">AVEN_174557_1</name>
</gene>
<proteinExistence type="predicted"/>
<accession>A0A4Y2KE52</accession>
<dbReference type="AlphaFoldDB" id="A0A4Y2KE52"/>
<evidence type="ECO:0000313" key="2">
    <source>
        <dbReference type="Proteomes" id="UP000499080"/>
    </source>
</evidence>